<reference evidence="3" key="1">
    <citation type="journal article" date="2014" name="Int. J. Syst. Evol. Microbiol.">
        <title>Complete genome sequence of Corynebacterium casei LMG S-19264T (=DSM 44701T), isolated from a smear-ripened cheese.</title>
        <authorList>
            <consortium name="US DOE Joint Genome Institute (JGI-PGF)"/>
            <person name="Walter F."/>
            <person name="Albersmeier A."/>
            <person name="Kalinowski J."/>
            <person name="Ruckert C."/>
        </authorList>
    </citation>
    <scope>NUCLEOTIDE SEQUENCE</scope>
    <source>
        <strain evidence="3">JCM 19831</strain>
    </source>
</reference>
<feature type="transmembrane region" description="Helical" evidence="2">
    <location>
        <begin position="292"/>
        <end position="311"/>
    </location>
</feature>
<feature type="transmembrane region" description="Helical" evidence="2">
    <location>
        <begin position="158"/>
        <end position="177"/>
    </location>
</feature>
<feature type="transmembrane region" description="Helical" evidence="2">
    <location>
        <begin position="248"/>
        <end position="268"/>
    </location>
</feature>
<comment type="caution">
    <text evidence="3">The sequence shown here is derived from an EMBL/GenBank/DDBJ whole genome shotgun (WGS) entry which is preliminary data.</text>
</comment>
<protein>
    <submittedName>
        <fullName evidence="3">Uncharacterized protein</fullName>
    </submittedName>
</protein>
<name>A0A917U6Z8_9ACTN</name>
<reference evidence="3" key="2">
    <citation type="submission" date="2020-09" db="EMBL/GenBank/DDBJ databases">
        <authorList>
            <person name="Sun Q."/>
            <person name="Ohkuma M."/>
        </authorList>
    </citation>
    <scope>NUCLEOTIDE SEQUENCE</scope>
    <source>
        <strain evidence="3">JCM 19831</strain>
    </source>
</reference>
<gene>
    <name evidence="3" type="ORF">GCM10007977_071130</name>
</gene>
<evidence type="ECO:0000256" key="2">
    <source>
        <dbReference type="SAM" id="Phobius"/>
    </source>
</evidence>
<evidence type="ECO:0000313" key="4">
    <source>
        <dbReference type="Proteomes" id="UP000642070"/>
    </source>
</evidence>
<dbReference type="Proteomes" id="UP000642070">
    <property type="component" value="Unassembled WGS sequence"/>
</dbReference>
<keyword evidence="2" id="KW-0472">Membrane</keyword>
<feature type="transmembrane region" description="Helical" evidence="2">
    <location>
        <begin position="189"/>
        <end position="211"/>
    </location>
</feature>
<dbReference type="EMBL" id="BMPI01000042">
    <property type="protein sequence ID" value="GGM59399.1"/>
    <property type="molecule type" value="Genomic_DNA"/>
</dbReference>
<feature type="transmembrane region" description="Helical" evidence="2">
    <location>
        <begin position="98"/>
        <end position="121"/>
    </location>
</feature>
<evidence type="ECO:0000256" key="1">
    <source>
        <dbReference type="SAM" id="MobiDB-lite"/>
    </source>
</evidence>
<proteinExistence type="predicted"/>
<feature type="region of interest" description="Disordered" evidence="1">
    <location>
        <begin position="1"/>
        <end position="54"/>
    </location>
</feature>
<evidence type="ECO:0000313" key="3">
    <source>
        <dbReference type="EMBL" id="GGM59399.1"/>
    </source>
</evidence>
<keyword evidence="2" id="KW-1133">Transmembrane helix</keyword>
<feature type="transmembrane region" description="Helical" evidence="2">
    <location>
        <begin position="217"/>
        <end position="236"/>
    </location>
</feature>
<dbReference type="AlphaFoldDB" id="A0A917U6Z8"/>
<accession>A0A917U6Z8</accession>
<keyword evidence="4" id="KW-1185">Reference proteome</keyword>
<organism evidence="3 4">
    <name type="scientific">Dactylosporangium sucinum</name>
    <dbReference type="NCBI Taxonomy" id="1424081"/>
    <lineage>
        <taxon>Bacteria</taxon>
        <taxon>Bacillati</taxon>
        <taxon>Actinomycetota</taxon>
        <taxon>Actinomycetes</taxon>
        <taxon>Micromonosporales</taxon>
        <taxon>Micromonosporaceae</taxon>
        <taxon>Dactylosporangium</taxon>
    </lineage>
</organism>
<sequence length="317" mass="31530">MRSGDMSIDRTTFFGPAGRRGTSGRGLSDAEGPDRRRPVPGAPGAPPRSATTATTGRRDCCIGEACAGARAVRVQAPVALVAYVVRWSATIGQPPRRWGVVALVAALALVVELGVVGPLGPVGGGRAARLVRATGYLLVGTLAVEAVLFLAGRTGPDLAGVPVFGVAFAGYLAAGLAMTAHRSAATPRALLTGAAAGTAAAAAWTAVVLAVPPIPPGPWPAILLVAAAMAGAGAAGGRVAALSAGTTAALLILNVVTASAAVGPGWLIPDLAPPALAPAARVAVGRAELPDAYLWLLLLGWFVALAQWAAARGTRPR</sequence>
<keyword evidence="2" id="KW-0812">Transmembrane</keyword>